<name>A0A4Q7YY71_9BACT</name>
<dbReference type="Proteomes" id="UP000292958">
    <property type="component" value="Unassembled WGS sequence"/>
</dbReference>
<keyword evidence="3" id="KW-1185">Reference proteome</keyword>
<accession>A0A4Q7YY71</accession>
<reference evidence="2 3" key="1">
    <citation type="submission" date="2019-02" db="EMBL/GenBank/DDBJ databases">
        <title>Genomic Encyclopedia of Archaeal and Bacterial Type Strains, Phase II (KMG-II): from individual species to whole genera.</title>
        <authorList>
            <person name="Goeker M."/>
        </authorList>
    </citation>
    <scope>NUCLEOTIDE SEQUENCE [LARGE SCALE GENOMIC DNA]</scope>
    <source>
        <strain evidence="2 3">DSM 18101</strain>
    </source>
</reference>
<dbReference type="PANTHER" id="PTHR39339">
    <property type="entry name" value="SLR1444 PROTEIN"/>
    <property type="match status" value="1"/>
</dbReference>
<gene>
    <name evidence="2" type="ORF">BDD14_3670</name>
</gene>
<dbReference type="PROSITE" id="PS51708">
    <property type="entry name" value="CHAD"/>
    <property type="match status" value="1"/>
</dbReference>
<feature type="domain" description="CHAD" evidence="1">
    <location>
        <begin position="3"/>
        <end position="274"/>
    </location>
</feature>
<dbReference type="SMART" id="SM00880">
    <property type="entry name" value="CHAD"/>
    <property type="match status" value="1"/>
</dbReference>
<evidence type="ECO:0000313" key="3">
    <source>
        <dbReference type="Proteomes" id="UP000292958"/>
    </source>
</evidence>
<organism evidence="2 3">
    <name type="scientific">Edaphobacter modestus</name>
    <dbReference type="NCBI Taxonomy" id="388466"/>
    <lineage>
        <taxon>Bacteria</taxon>
        <taxon>Pseudomonadati</taxon>
        <taxon>Acidobacteriota</taxon>
        <taxon>Terriglobia</taxon>
        <taxon>Terriglobales</taxon>
        <taxon>Acidobacteriaceae</taxon>
        <taxon>Edaphobacter</taxon>
    </lineage>
</organism>
<dbReference type="Gene3D" id="1.40.20.10">
    <property type="entry name" value="CHAD domain"/>
    <property type="match status" value="1"/>
</dbReference>
<dbReference type="OrthoDB" id="117281at2"/>
<dbReference type="RefSeq" id="WP_130419923.1">
    <property type="nucleotide sequence ID" value="NZ_SHKW01000001.1"/>
</dbReference>
<evidence type="ECO:0000313" key="2">
    <source>
        <dbReference type="EMBL" id="RZU42123.1"/>
    </source>
</evidence>
<comment type="caution">
    <text evidence="2">The sequence shown here is derived from an EMBL/GenBank/DDBJ whole genome shotgun (WGS) entry which is preliminary data.</text>
</comment>
<dbReference type="InterPro" id="IPR038186">
    <property type="entry name" value="CHAD_dom_sf"/>
</dbReference>
<dbReference type="Pfam" id="PF05235">
    <property type="entry name" value="CHAD"/>
    <property type="match status" value="1"/>
</dbReference>
<sequence length="277" mass="31126">MTTSTTSAHPIRSLREQVTALEAAITICLADPKAKPVHRLRTTTRRIEGQFALLSTLPRLPDYHEQTRQAKRLLKKLRRAAGNVRDIDVQMDLIEAVAPGDASLPLKKEAGRLRRNLEADRGRSSRKLIKMLDRRQSDLALVLESLLDQLNPVENLSLSSTELVSVSQRWFKDNLPAEPEAGPDDPDYLHSIRKLAKLARYIAENGPKRAKRPRLLAQSFEKLQQSGGDWHDWLVLAEIARDALGEASPLTKALDSRSRLALTTYHRHLHEVVGKAS</sequence>
<proteinExistence type="predicted"/>
<dbReference type="PANTHER" id="PTHR39339:SF1">
    <property type="entry name" value="CHAD DOMAIN-CONTAINING PROTEIN"/>
    <property type="match status" value="1"/>
</dbReference>
<dbReference type="InterPro" id="IPR007899">
    <property type="entry name" value="CHAD_dom"/>
</dbReference>
<evidence type="ECO:0000259" key="1">
    <source>
        <dbReference type="PROSITE" id="PS51708"/>
    </source>
</evidence>
<protein>
    <submittedName>
        <fullName evidence="2">CHAD domain-containing protein</fullName>
    </submittedName>
</protein>
<dbReference type="AlphaFoldDB" id="A0A4Q7YY71"/>
<dbReference type="EMBL" id="SHKW01000001">
    <property type="protein sequence ID" value="RZU42123.1"/>
    <property type="molecule type" value="Genomic_DNA"/>
</dbReference>